<dbReference type="PANTHER" id="PTHR42673:SF4">
    <property type="entry name" value="MALEYLACETOACETATE ISOMERASE"/>
    <property type="match status" value="1"/>
</dbReference>
<dbReference type="RefSeq" id="WP_311735038.1">
    <property type="nucleotide sequence ID" value="NZ_NTHN02000082.1"/>
</dbReference>
<keyword evidence="6" id="KW-0413">Isomerase</keyword>
<dbReference type="InterPro" id="IPR000835">
    <property type="entry name" value="HTH_MarR-typ"/>
</dbReference>
<dbReference type="InterPro" id="IPR010987">
    <property type="entry name" value="Glutathione-S-Trfase_C-like"/>
</dbReference>
<organism evidence="6 7">
    <name type="scientific">Alloyangia mangrovi</name>
    <dbReference type="NCBI Taxonomy" id="1779329"/>
    <lineage>
        <taxon>Bacteria</taxon>
        <taxon>Pseudomonadati</taxon>
        <taxon>Pseudomonadota</taxon>
        <taxon>Alphaproteobacteria</taxon>
        <taxon>Rhodobacterales</taxon>
        <taxon>Roseobacteraceae</taxon>
        <taxon>Alloyangia</taxon>
    </lineage>
</organism>
<dbReference type="Pfam" id="PF13409">
    <property type="entry name" value="GST_N_2"/>
    <property type="match status" value="1"/>
</dbReference>
<dbReference type="NCBIfam" id="TIGR01262">
    <property type="entry name" value="maiA"/>
    <property type="match status" value="1"/>
</dbReference>
<evidence type="ECO:0000256" key="1">
    <source>
        <dbReference type="ARBA" id="ARBA00010007"/>
    </source>
</evidence>
<gene>
    <name evidence="6" type="primary">maiA</name>
    <name evidence="6" type="ORF">CLG85_024795</name>
</gene>
<dbReference type="InterPro" id="IPR004045">
    <property type="entry name" value="Glutathione_S-Trfase_N"/>
</dbReference>
<feature type="domain" description="GST N-terminal" evidence="3">
    <location>
        <begin position="2"/>
        <end position="83"/>
    </location>
</feature>
<dbReference type="Gene3D" id="1.10.10.10">
    <property type="entry name" value="Winged helix-like DNA-binding domain superfamily/Winged helix DNA-binding domain"/>
    <property type="match status" value="1"/>
</dbReference>
<name>A0ABT2KRF3_9RHOB</name>
<evidence type="ECO:0000256" key="2">
    <source>
        <dbReference type="SAM" id="MobiDB-lite"/>
    </source>
</evidence>
<dbReference type="SUPFAM" id="SSF47616">
    <property type="entry name" value="GST C-terminal domain-like"/>
    <property type="match status" value="1"/>
</dbReference>
<dbReference type="SFLD" id="SFLDS00019">
    <property type="entry name" value="Glutathione_Transferase_(cytos"/>
    <property type="match status" value="1"/>
</dbReference>
<accession>A0ABT2KRF3</accession>
<evidence type="ECO:0000259" key="4">
    <source>
        <dbReference type="PROSITE" id="PS50405"/>
    </source>
</evidence>
<evidence type="ECO:0000313" key="7">
    <source>
        <dbReference type="Proteomes" id="UP000217448"/>
    </source>
</evidence>
<dbReference type="EC" id="5.2.1.2" evidence="6"/>
<dbReference type="PROSITE" id="PS50405">
    <property type="entry name" value="GST_CTER"/>
    <property type="match status" value="1"/>
</dbReference>
<dbReference type="Proteomes" id="UP000217448">
    <property type="component" value="Unassembled WGS sequence"/>
</dbReference>
<proteinExistence type="inferred from homology"/>
<dbReference type="InterPro" id="IPR036282">
    <property type="entry name" value="Glutathione-S-Trfase_C_sf"/>
</dbReference>
<dbReference type="CDD" id="cd03042">
    <property type="entry name" value="GST_N_Zeta"/>
    <property type="match status" value="1"/>
</dbReference>
<dbReference type="InterPro" id="IPR005955">
    <property type="entry name" value="GST_Zeta"/>
</dbReference>
<sequence>MPEVVLHDYWRSTASWRVRIALELAGIDWQSRPVDLLAGDQRAAAHLALNPQGLVPVLEIDGLRLSQSLAILDYLEETGRLSLRPKDAALAARMRAIAQAIACDLHPVCNLRVATHAAALTGQEETRADWMRHFIRPGLEAVEALLDENGPYCMGAALTQADLCLIPQLYNAARWGVDTGDLPRITRVARACAELDAFRRAAPEAMHPSETIRARAMPPAAQKAGPPMTNAAQEPRPLAPTTQSLPIALIRAREALLRELRPMLAEAGVSEPQWRILRVLLEGGPCSVQGLAEAACLQPASVSRILQSMVERALVQRVQDPENRRRQVITVTDTGRALVMRFTPASHAITDGFAERFGKDRYQSLIALLDAFISDCDSSATG</sequence>
<evidence type="ECO:0000259" key="3">
    <source>
        <dbReference type="PROSITE" id="PS50404"/>
    </source>
</evidence>
<evidence type="ECO:0000259" key="5">
    <source>
        <dbReference type="PROSITE" id="PS50995"/>
    </source>
</evidence>
<dbReference type="SFLD" id="SFLDG00358">
    <property type="entry name" value="Main_(cytGST)"/>
    <property type="match status" value="1"/>
</dbReference>
<dbReference type="Pfam" id="PF01047">
    <property type="entry name" value="MarR"/>
    <property type="match status" value="1"/>
</dbReference>
<dbReference type="InterPro" id="IPR036390">
    <property type="entry name" value="WH_DNA-bd_sf"/>
</dbReference>
<feature type="region of interest" description="Disordered" evidence="2">
    <location>
        <begin position="217"/>
        <end position="239"/>
    </location>
</feature>
<dbReference type="CDD" id="cd03191">
    <property type="entry name" value="GST_C_Zeta"/>
    <property type="match status" value="1"/>
</dbReference>
<dbReference type="InterPro" id="IPR034333">
    <property type="entry name" value="GST_Zeta_N"/>
</dbReference>
<evidence type="ECO:0000313" key="6">
    <source>
        <dbReference type="EMBL" id="MCT4373334.1"/>
    </source>
</evidence>
<dbReference type="PANTHER" id="PTHR42673">
    <property type="entry name" value="MALEYLACETOACETATE ISOMERASE"/>
    <property type="match status" value="1"/>
</dbReference>
<reference evidence="7" key="1">
    <citation type="submission" date="2023-07" db="EMBL/GenBank/DDBJ databases">
        <title>Yangia mangrovi SAOS 153D genome.</title>
        <authorList>
            <person name="Verma A."/>
            <person name="Pal Y."/>
            <person name="Sundharam S."/>
            <person name="Bisht B."/>
            <person name="Srinivasan K."/>
        </authorList>
    </citation>
    <scope>NUCLEOTIDE SEQUENCE [LARGE SCALE GENOMIC DNA]</scope>
    <source>
        <strain evidence="7">SAOS 153D</strain>
    </source>
</reference>
<dbReference type="InterPro" id="IPR036249">
    <property type="entry name" value="Thioredoxin-like_sf"/>
</dbReference>
<dbReference type="InterPro" id="IPR040079">
    <property type="entry name" value="Glutathione_S-Trfase"/>
</dbReference>
<comment type="caution">
    <text evidence="6">The sequence shown here is derived from an EMBL/GenBank/DDBJ whole genome shotgun (WGS) entry which is preliminary data.</text>
</comment>
<feature type="domain" description="HTH marR-type" evidence="5">
    <location>
        <begin position="242"/>
        <end position="374"/>
    </location>
</feature>
<dbReference type="PROSITE" id="PS50404">
    <property type="entry name" value="GST_NTER"/>
    <property type="match status" value="1"/>
</dbReference>
<dbReference type="InterPro" id="IPR034330">
    <property type="entry name" value="GST_Zeta_C"/>
</dbReference>
<comment type="similarity">
    <text evidence="1">Belongs to the GST superfamily. Zeta family.</text>
</comment>
<dbReference type="GO" id="GO:0016034">
    <property type="term" value="F:maleylacetoacetate isomerase activity"/>
    <property type="evidence" value="ECO:0007669"/>
    <property type="project" value="UniProtKB-EC"/>
</dbReference>
<dbReference type="Gene3D" id="3.40.30.10">
    <property type="entry name" value="Glutaredoxin"/>
    <property type="match status" value="1"/>
</dbReference>
<dbReference type="PROSITE" id="PS50995">
    <property type="entry name" value="HTH_MARR_2"/>
    <property type="match status" value="1"/>
</dbReference>
<dbReference type="SUPFAM" id="SSF46785">
    <property type="entry name" value="Winged helix' DNA-binding domain"/>
    <property type="match status" value="1"/>
</dbReference>
<keyword evidence="7" id="KW-1185">Reference proteome</keyword>
<dbReference type="EMBL" id="NTHN02000082">
    <property type="protein sequence ID" value="MCT4373334.1"/>
    <property type="molecule type" value="Genomic_DNA"/>
</dbReference>
<feature type="domain" description="GST C-terminal" evidence="4">
    <location>
        <begin position="87"/>
        <end position="220"/>
    </location>
</feature>
<protein>
    <submittedName>
        <fullName evidence="6">Maleylacetoacetate isomerase</fullName>
        <ecNumber evidence="6">5.2.1.2</ecNumber>
    </submittedName>
</protein>
<dbReference type="InterPro" id="IPR036388">
    <property type="entry name" value="WH-like_DNA-bd_sf"/>
</dbReference>
<dbReference type="Gene3D" id="1.20.1050.10">
    <property type="match status" value="1"/>
</dbReference>
<dbReference type="SMART" id="SM00347">
    <property type="entry name" value="HTH_MARR"/>
    <property type="match status" value="1"/>
</dbReference>
<dbReference type="SUPFAM" id="SSF52833">
    <property type="entry name" value="Thioredoxin-like"/>
    <property type="match status" value="1"/>
</dbReference>